<dbReference type="Proteomes" id="UP001152747">
    <property type="component" value="Unassembled WGS sequence"/>
</dbReference>
<dbReference type="PANTHER" id="PTHR23028:SF132">
    <property type="entry name" value="ACYL_TRANSF_3 DOMAIN-CONTAINING PROTEIN"/>
    <property type="match status" value="1"/>
</dbReference>
<keyword evidence="1" id="KW-1133">Transmembrane helix</keyword>
<evidence type="ECO:0000313" key="4">
    <source>
        <dbReference type="Proteomes" id="UP001152747"/>
    </source>
</evidence>
<feature type="transmembrane region" description="Helical" evidence="1">
    <location>
        <begin position="37"/>
        <end position="53"/>
    </location>
</feature>
<dbReference type="PANTHER" id="PTHR23028">
    <property type="entry name" value="ACETYLTRANSFERASE"/>
    <property type="match status" value="1"/>
</dbReference>
<accession>A0A9P1N9C6</accession>
<dbReference type="EMBL" id="CANHGI010000005">
    <property type="protein sequence ID" value="CAI5452981.1"/>
    <property type="molecule type" value="Genomic_DNA"/>
</dbReference>
<dbReference type="GO" id="GO:0016020">
    <property type="term" value="C:membrane"/>
    <property type="evidence" value="ECO:0007669"/>
    <property type="project" value="TreeGrafter"/>
</dbReference>
<dbReference type="Pfam" id="PF01757">
    <property type="entry name" value="Acyl_transf_3"/>
    <property type="match status" value="1"/>
</dbReference>
<organism evidence="3 4">
    <name type="scientific">Caenorhabditis angaria</name>
    <dbReference type="NCBI Taxonomy" id="860376"/>
    <lineage>
        <taxon>Eukaryota</taxon>
        <taxon>Metazoa</taxon>
        <taxon>Ecdysozoa</taxon>
        <taxon>Nematoda</taxon>
        <taxon>Chromadorea</taxon>
        <taxon>Rhabditida</taxon>
        <taxon>Rhabditina</taxon>
        <taxon>Rhabditomorpha</taxon>
        <taxon>Rhabditoidea</taxon>
        <taxon>Rhabditidae</taxon>
        <taxon>Peloderinae</taxon>
        <taxon>Caenorhabditis</taxon>
    </lineage>
</organism>
<evidence type="ECO:0000259" key="2">
    <source>
        <dbReference type="Pfam" id="PF01757"/>
    </source>
</evidence>
<gene>
    <name evidence="3" type="ORF">CAMP_LOCUS15618</name>
</gene>
<proteinExistence type="predicted"/>
<reference evidence="3" key="1">
    <citation type="submission" date="2022-11" db="EMBL/GenBank/DDBJ databases">
        <authorList>
            <person name="Kikuchi T."/>
        </authorList>
    </citation>
    <scope>NUCLEOTIDE SEQUENCE</scope>
    <source>
        <strain evidence="3">PS1010</strain>
    </source>
</reference>
<dbReference type="AlphaFoldDB" id="A0A9P1N9C6"/>
<comment type="caution">
    <text evidence="3">The sequence shown here is derived from an EMBL/GenBank/DDBJ whole genome shotgun (WGS) entry which is preliminary data.</text>
</comment>
<dbReference type="InterPro" id="IPR002656">
    <property type="entry name" value="Acyl_transf_3_dom"/>
</dbReference>
<keyword evidence="1" id="KW-0472">Membrane</keyword>
<name>A0A9P1N9C6_9PELO</name>
<dbReference type="OrthoDB" id="10061508at2759"/>
<evidence type="ECO:0000256" key="1">
    <source>
        <dbReference type="SAM" id="Phobius"/>
    </source>
</evidence>
<dbReference type="InterPro" id="IPR050879">
    <property type="entry name" value="Acyltransferase_3"/>
</dbReference>
<keyword evidence="1" id="KW-0812">Transmembrane</keyword>
<feature type="transmembrane region" description="Helical" evidence="1">
    <location>
        <begin position="74"/>
        <end position="93"/>
    </location>
</feature>
<feature type="transmembrane region" description="Helical" evidence="1">
    <location>
        <begin position="12"/>
        <end position="31"/>
    </location>
</feature>
<protein>
    <recommendedName>
        <fullName evidence="2">Acyltransferase 3 domain-containing protein</fullName>
    </recommendedName>
</protein>
<keyword evidence="4" id="KW-1185">Reference proteome</keyword>
<dbReference type="GO" id="GO:0000271">
    <property type="term" value="P:polysaccharide biosynthetic process"/>
    <property type="evidence" value="ECO:0007669"/>
    <property type="project" value="TreeGrafter"/>
</dbReference>
<feature type="domain" description="Acyltransferase 3" evidence="2">
    <location>
        <begin position="5"/>
        <end position="162"/>
    </location>
</feature>
<evidence type="ECO:0000313" key="3">
    <source>
        <dbReference type="EMBL" id="CAI5452981.1"/>
    </source>
</evidence>
<sequence length="174" mass="20441">MKRSDLQGVRGLAILAVLCFHFFPTLFPNGYLGVDQFFVLSGFLMCMLLMKSEQSDKSKWLIVKTFYVRRLRRILPLYYLVILLSLLFLYIFFPDTAIEPNEKSASKSMLFLSNRLKTEEENYFEMLSYAVDIFTHTWSLSVEIQFYLLVPFIFLLPFRNLSMVVISISSIAYF</sequence>
<dbReference type="GO" id="GO:0016747">
    <property type="term" value="F:acyltransferase activity, transferring groups other than amino-acyl groups"/>
    <property type="evidence" value="ECO:0007669"/>
    <property type="project" value="InterPro"/>
</dbReference>